<comment type="caution">
    <text evidence="2">The sequence shown here is derived from an EMBL/GenBank/DDBJ whole genome shotgun (WGS) entry which is preliminary data.</text>
</comment>
<evidence type="ECO:0000313" key="3">
    <source>
        <dbReference type="Proteomes" id="UP000614334"/>
    </source>
</evidence>
<feature type="compositionally biased region" description="Basic and acidic residues" evidence="1">
    <location>
        <begin position="289"/>
        <end position="309"/>
    </location>
</feature>
<feature type="compositionally biased region" description="Low complexity" evidence="1">
    <location>
        <begin position="310"/>
        <end position="328"/>
    </location>
</feature>
<dbReference type="Gene3D" id="3.40.630.30">
    <property type="match status" value="1"/>
</dbReference>
<evidence type="ECO:0000256" key="1">
    <source>
        <dbReference type="SAM" id="MobiDB-lite"/>
    </source>
</evidence>
<dbReference type="Proteomes" id="UP000614334">
    <property type="component" value="Unassembled WGS sequence"/>
</dbReference>
<gene>
    <name evidence="2" type="ORF">RHS01_05113</name>
</gene>
<organism evidence="2 3">
    <name type="scientific">Rhizoctonia solani</name>
    <dbReference type="NCBI Taxonomy" id="456999"/>
    <lineage>
        <taxon>Eukaryota</taxon>
        <taxon>Fungi</taxon>
        <taxon>Dikarya</taxon>
        <taxon>Basidiomycota</taxon>
        <taxon>Agaricomycotina</taxon>
        <taxon>Agaricomycetes</taxon>
        <taxon>Cantharellales</taxon>
        <taxon>Ceratobasidiaceae</taxon>
        <taxon>Rhizoctonia</taxon>
    </lineage>
</organism>
<reference evidence="2" key="1">
    <citation type="submission" date="2020-09" db="EMBL/GenBank/DDBJ databases">
        <title>Comparative genome analyses of four rice-infecting Rhizoctonia solani isolates reveal extensive enrichment of homogalacturonan modification genes.</title>
        <authorList>
            <person name="Lee D.-Y."/>
            <person name="Jeon J."/>
            <person name="Kim K.-T."/>
            <person name="Cheong K."/>
            <person name="Song H."/>
            <person name="Choi G."/>
            <person name="Ko J."/>
            <person name="Opiyo S.O."/>
            <person name="Zuo S."/>
            <person name="Madhav S."/>
            <person name="Lee Y.-H."/>
            <person name="Wang G.-L."/>
        </authorList>
    </citation>
    <scope>NUCLEOTIDE SEQUENCE</scope>
    <source>
        <strain evidence="2">AG1-IA B2</strain>
    </source>
</reference>
<accession>A0A8H7IC32</accession>
<feature type="region of interest" description="Disordered" evidence="1">
    <location>
        <begin position="280"/>
        <end position="343"/>
    </location>
</feature>
<feature type="region of interest" description="Disordered" evidence="1">
    <location>
        <begin position="174"/>
        <end position="224"/>
    </location>
</feature>
<sequence length="368" mass="40825">MPVRKLLIPQKTTDPNRRLPDRKRSSAASTYLTLQLPKTPSTLVSRLDPKLGEEATAERPSPSFFDTPLKRCNQKRSARESGTVRWIFEKIGFVPEGVQRRAAFSAAEGIWRDVYPLAMLDLDWVRLGSRSVQGRTAIIGPFDAMVERHGAEREEMSDWMDDESWGRLRRVSSAETIKGNDEQPTDPVSQEPAVSERSPSPIHPESESESEFAVPSEHEWRSATPSTDFDYSIVSHSPPPAHSISSPAASDAFSAFSLSNVTSPEFEPIDLPITEPVPFNMIGSPDLEPPARYEREREHECGREHERGSRSAAPAATPSTADPTPTSPILIPTHSPTPAPHNILTLQDVDEPLDFWASDSELDFQRGA</sequence>
<proteinExistence type="predicted"/>
<dbReference type="EMBL" id="JACYCF010000008">
    <property type="protein sequence ID" value="KAF8755440.1"/>
    <property type="molecule type" value="Genomic_DNA"/>
</dbReference>
<name>A0A8H7IC32_9AGAM</name>
<feature type="compositionally biased region" description="Basic and acidic residues" evidence="1">
    <location>
        <begin position="14"/>
        <end position="24"/>
    </location>
</feature>
<evidence type="ECO:0000313" key="2">
    <source>
        <dbReference type="EMBL" id="KAF8755440.1"/>
    </source>
</evidence>
<protein>
    <submittedName>
        <fullName evidence="2">Uncharacterized protein</fullName>
    </submittedName>
</protein>
<feature type="region of interest" description="Disordered" evidence="1">
    <location>
        <begin position="1"/>
        <end position="31"/>
    </location>
</feature>
<dbReference type="AlphaFoldDB" id="A0A8H7IC32"/>